<organism evidence="1 2">
    <name type="scientific">Candidatus Southlakia epibionticum</name>
    <dbReference type="NCBI Taxonomy" id="3043284"/>
    <lineage>
        <taxon>Bacteria</taxon>
        <taxon>Candidatus Saccharimonadota</taxon>
        <taxon>Candidatus Saccharimonadia</taxon>
        <taxon>Candidatus Saccharimonadales</taxon>
        <taxon>Candidatus Saccharimonadaceae</taxon>
        <taxon>Candidatus Southlakia</taxon>
    </lineage>
</organism>
<evidence type="ECO:0000313" key="1">
    <source>
        <dbReference type="EMBL" id="WIO46271.1"/>
    </source>
</evidence>
<sequence>MREERRATTEFQASENPEVFANTTEDLTYEAIERARSVEASVPNEETLVRVGEVAHGAMWQQQTRERPLTLHEEIAHYSSLVPYLRELYQSDFEQAA</sequence>
<name>A0ABY8WWB7_9BACT</name>
<protein>
    <submittedName>
        <fullName evidence="1">Uncharacterized protein</fullName>
    </submittedName>
</protein>
<reference evidence="1 2" key="1">
    <citation type="journal article" date="2023" name="Cell">
        <title>Genetic manipulation of Patescibacteria provides mechanistic insights into microbial dark matter and the epibiotic lifestyle.</title>
        <authorList>
            <person name="Wang Y."/>
            <person name="Gallagher L.A."/>
            <person name="Andrade P.A."/>
            <person name="Liu A."/>
            <person name="Humphreys I.R."/>
            <person name="Turkarslan S."/>
            <person name="Cutler K.J."/>
            <person name="Arrieta-Ortiz M.L."/>
            <person name="Li Y."/>
            <person name="Radey M.C."/>
            <person name="McLean J.S."/>
            <person name="Cong Q."/>
            <person name="Baker D."/>
            <person name="Baliga N.S."/>
            <person name="Peterson S.B."/>
            <person name="Mougous J.D."/>
        </authorList>
    </citation>
    <scope>NUCLEOTIDE SEQUENCE [LARGE SCALE GENOMIC DNA]</scope>
    <source>
        <strain evidence="1 2">ML1</strain>
    </source>
</reference>
<keyword evidence="2" id="KW-1185">Reference proteome</keyword>
<proteinExistence type="predicted"/>
<accession>A0ABY8WWB7</accession>
<gene>
    <name evidence="1" type="ORF">SEML1_0662</name>
</gene>
<dbReference type="RefSeq" id="WP_376753805.1">
    <property type="nucleotide sequence ID" value="NZ_CP124550.1"/>
</dbReference>
<dbReference type="Proteomes" id="UP001177295">
    <property type="component" value="Chromosome"/>
</dbReference>
<dbReference type="EMBL" id="CP124550">
    <property type="protein sequence ID" value="WIO46271.1"/>
    <property type="molecule type" value="Genomic_DNA"/>
</dbReference>
<evidence type="ECO:0000313" key="2">
    <source>
        <dbReference type="Proteomes" id="UP001177295"/>
    </source>
</evidence>